<keyword evidence="12 13" id="KW-0472">Membrane</keyword>
<reference evidence="15 16" key="1">
    <citation type="journal article" date="2016" name="Mol. Biol. Evol.">
        <title>Comparative Genomics of Early-Diverging Mushroom-Forming Fungi Provides Insights into the Origins of Lignocellulose Decay Capabilities.</title>
        <authorList>
            <person name="Nagy L.G."/>
            <person name="Riley R."/>
            <person name="Tritt A."/>
            <person name="Adam C."/>
            <person name="Daum C."/>
            <person name="Floudas D."/>
            <person name="Sun H."/>
            <person name="Yadav J.S."/>
            <person name="Pangilinan J."/>
            <person name="Larsson K.H."/>
            <person name="Matsuura K."/>
            <person name="Barry K."/>
            <person name="Labutti K."/>
            <person name="Kuo R."/>
            <person name="Ohm R.A."/>
            <person name="Bhattacharya S.S."/>
            <person name="Shirouzu T."/>
            <person name="Yoshinaga Y."/>
            <person name="Martin F.M."/>
            <person name="Grigoriev I.V."/>
            <person name="Hibbett D.S."/>
        </authorList>
    </citation>
    <scope>NUCLEOTIDE SEQUENCE [LARGE SCALE GENOMIC DNA]</scope>
    <source>
        <strain evidence="15 16">HHB9708</strain>
    </source>
</reference>
<evidence type="ECO:0000256" key="4">
    <source>
        <dbReference type="ARBA" id="ARBA00006335"/>
    </source>
</evidence>
<evidence type="ECO:0000256" key="9">
    <source>
        <dbReference type="ARBA" id="ARBA00022919"/>
    </source>
</evidence>
<comment type="pathway">
    <text evidence="3">Sphingolipid metabolism.</text>
</comment>
<evidence type="ECO:0000313" key="16">
    <source>
        <dbReference type="Proteomes" id="UP000076722"/>
    </source>
</evidence>
<dbReference type="STRING" id="1314777.A0A164UFH6"/>
<dbReference type="AlphaFoldDB" id="A0A164UFH6"/>
<dbReference type="GO" id="GO:0006665">
    <property type="term" value="P:sphingolipid metabolic process"/>
    <property type="evidence" value="ECO:0007669"/>
    <property type="project" value="UniProtKB-KW"/>
</dbReference>
<accession>A0A164UFH6</accession>
<comment type="similarity">
    <text evidence="4">Belongs to the neutral sphingomyelinase family.</text>
</comment>
<keyword evidence="5 13" id="KW-0812">Transmembrane</keyword>
<comment type="subcellular location">
    <subcellularLocation>
        <location evidence="1">Membrane</location>
        <topology evidence="1">Multi-pass membrane protein</topology>
    </subcellularLocation>
</comment>
<dbReference type="GO" id="GO:0004767">
    <property type="term" value="F:sphingomyelin phosphodiesterase activity"/>
    <property type="evidence" value="ECO:0007669"/>
    <property type="project" value="InterPro"/>
</dbReference>
<keyword evidence="9" id="KW-0746">Sphingolipid metabolism</keyword>
<dbReference type="GO" id="GO:0016020">
    <property type="term" value="C:membrane"/>
    <property type="evidence" value="ECO:0007669"/>
    <property type="project" value="UniProtKB-SubCell"/>
</dbReference>
<evidence type="ECO:0000256" key="7">
    <source>
        <dbReference type="ARBA" id="ARBA00022801"/>
    </source>
</evidence>
<dbReference type="SUPFAM" id="SSF56219">
    <property type="entry name" value="DNase I-like"/>
    <property type="match status" value="1"/>
</dbReference>
<feature type="transmembrane region" description="Helical" evidence="13">
    <location>
        <begin position="354"/>
        <end position="375"/>
    </location>
</feature>
<evidence type="ECO:0000256" key="1">
    <source>
        <dbReference type="ARBA" id="ARBA00004141"/>
    </source>
</evidence>
<keyword evidence="16" id="KW-1185">Reference proteome</keyword>
<feature type="transmembrane region" description="Helical" evidence="13">
    <location>
        <begin position="381"/>
        <end position="404"/>
    </location>
</feature>
<evidence type="ECO:0000259" key="14">
    <source>
        <dbReference type="Pfam" id="PF03372"/>
    </source>
</evidence>
<dbReference type="PANTHER" id="PTHR16320:SF24">
    <property type="entry name" value="PHOSPHODIESTERASE, PUTATIVE-RELATED"/>
    <property type="match status" value="1"/>
</dbReference>
<keyword evidence="7" id="KW-0378">Hydrolase</keyword>
<gene>
    <name evidence="15" type="ORF">SISNIDRAFT_486102</name>
</gene>
<protein>
    <recommendedName>
        <fullName evidence="14">Endonuclease/exonuclease/phosphatase domain-containing protein</fullName>
    </recommendedName>
</protein>
<dbReference type="InterPro" id="IPR005135">
    <property type="entry name" value="Endo/exonuclease/phosphatase"/>
</dbReference>
<keyword evidence="8" id="KW-0460">Magnesium</keyword>
<evidence type="ECO:0000256" key="8">
    <source>
        <dbReference type="ARBA" id="ARBA00022842"/>
    </source>
</evidence>
<proteinExistence type="inferred from homology"/>
<evidence type="ECO:0000313" key="15">
    <source>
        <dbReference type="EMBL" id="KZS93184.1"/>
    </source>
</evidence>
<name>A0A164UFH6_9AGAM</name>
<dbReference type="Gene3D" id="3.60.10.10">
    <property type="entry name" value="Endonuclease/exonuclease/phosphatase"/>
    <property type="match status" value="1"/>
</dbReference>
<organism evidence="15 16">
    <name type="scientific">Sistotremastrum niveocremeum HHB9708</name>
    <dbReference type="NCBI Taxonomy" id="1314777"/>
    <lineage>
        <taxon>Eukaryota</taxon>
        <taxon>Fungi</taxon>
        <taxon>Dikarya</taxon>
        <taxon>Basidiomycota</taxon>
        <taxon>Agaricomycotina</taxon>
        <taxon>Agaricomycetes</taxon>
        <taxon>Sistotremastrales</taxon>
        <taxon>Sistotremastraceae</taxon>
        <taxon>Sertulicium</taxon>
        <taxon>Sertulicium niveocremeum</taxon>
    </lineage>
</organism>
<evidence type="ECO:0000256" key="2">
    <source>
        <dbReference type="ARBA" id="ARBA00004760"/>
    </source>
</evidence>
<keyword evidence="11" id="KW-0443">Lipid metabolism</keyword>
<keyword evidence="10 13" id="KW-1133">Transmembrane helix</keyword>
<dbReference type="Pfam" id="PF03372">
    <property type="entry name" value="Exo_endo_phos"/>
    <property type="match status" value="1"/>
</dbReference>
<feature type="domain" description="Endonuclease/exonuclease/phosphatase" evidence="14">
    <location>
        <begin position="11"/>
        <end position="295"/>
    </location>
</feature>
<evidence type="ECO:0000256" key="5">
    <source>
        <dbReference type="ARBA" id="ARBA00022692"/>
    </source>
</evidence>
<dbReference type="InterPro" id="IPR038772">
    <property type="entry name" value="Sph/SMPD2-like"/>
</dbReference>
<evidence type="ECO:0000256" key="12">
    <source>
        <dbReference type="ARBA" id="ARBA00023136"/>
    </source>
</evidence>
<sequence length="452" mass="49914">MSAPNSQIRILSLNCWGLKYVAKDREKRINAIANELGSSDYDIIGLQEIWIYADYELIRSSVASALPYSKYFYSGALGAGLAIFSKWPIDSASIHPYSLNGSPLDVAGGDWFVGKGAASVIISHPELEEIEVFNTHLYARGGESGTETHRAHRLVNAWEFAKLVRQSAALGRYVIALGDFNSIPSSLPMQLISSYASLVDSWEASNAAGSLNSSSTPSPLQAIRDFGITADSPLNTYSAGKTLDAQARRYQGKRLDYIFFREPVVLKNQSRFECRESTVVFRDKVPGSNHSFSDHFGLRAVLALRTESQSAEAEQSSGPRQAIPLALDARIIDSTLQTMIACYRASRSRSRLHLAIFLACIFILMPLVVGSAWLPKSWINPIFLLFTVFVSWLGTTMLYSGFIFGHWEANALTSVIEEMELLRAFQGRPGGVNVHQFTTEATEPLAETNFRS</sequence>
<dbReference type="Proteomes" id="UP000076722">
    <property type="component" value="Unassembled WGS sequence"/>
</dbReference>
<dbReference type="PANTHER" id="PTHR16320">
    <property type="entry name" value="SPHINGOMYELINASE FAMILY MEMBER"/>
    <property type="match status" value="1"/>
</dbReference>
<comment type="pathway">
    <text evidence="2">Lipid metabolism; sphingolipid metabolism.</text>
</comment>
<evidence type="ECO:0000256" key="11">
    <source>
        <dbReference type="ARBA" id="ARBA00023098"/>
    </source>
</evidence>
<keyword evidence="6" id="KW-0479">Metal-binding</keyword>
<dbReference type="GO" id="GO:0046872">
    <property type="term" value="F:metal ion binding"/>
    <property type="evidence" value="ECO:0007669"/>
    <property type="project" value="UniProtKB-KW"/>
</dbReference>
<dbReference type="EMBL" id="KV419408">
    <property type="protein sequence ID" value="KZS93184.1"/>
    <property type="molecule type" value="Genomic_DNA"/>
</dbReference>
<dbReference type="InterPro" id="IPR036691">
    <property type="entry name" value="Endo/exonu/phosph_ase_sf"/>
</dbReference>
<dbReference type="OrthoDB" id="387657at2759"/>
<evidence type="ECO:0000256" key="3">
    <source>
        <dbReference type="ARBA" id="ARBA00004991"/>
    </source>
</evidence>
<evidence type="ECO:0000256" key="6">
    <source>
        <dbReference type="ARBA" id="ARBA00022723"/>
    </source>
</evidence>
<evidence type="ECO:0000256" key="13">
    <source>
        <dbReference type="SAM" id="Phobius"/>
    </source>
</evidence>
<evidence type="ECO:0000256" key="10">
    <source>
        <dbReference type="ARBA" id="ARBA00022989"/>
    </source>
</evidence>